<evidence type="ECO:0000256" key="1">
    <source>
        <dbReference type="ARBA" id="ARBA00005446"/>
    </source>
</evidence>
<keyword evidence="4 13" id="KW-0347">Helicase</keyword>
<dbReference type="GO" id="GO:0003677">
    <property type="term" value="F:DNA binding"/>
    <property type="evidence" value="ECO:0007669"/>
    <property type="project" value="UniProtKB-KW"/>
</dbReference>
<evidence type="ECO:0000256" key="9">
    <source>
        <dbReference type="ARBA" id="ARBA00034808"/>
    </source>
</evidence>
<keyword evidence="10" id="KW-0812">Transmembrane</keyword>
<dbReference type="GO" id="GO:0005737">
    <property type="term" value="C:cytoplasm"/>
    <property type="evidence" value="ECO:0007669"/>
    <property type="project" value="TreeGrafter"/>
</dbReference>
<dbReference type="InterPro" id="IPR011545">
    <property type="entry name" value="DEAD/DEAH_box_helicase_dom"/>
</dbReference>
<keyword evidence="6" id="KW-0238">DNA-binding</keyword>
<dbReference type="GO" id="GO:0043138">
    <property type="term" value="F:3'-5' DNA helicase activity"/>
    <property type="evidence" value="ECO:0007669"/>
    <property type="project" value="UniProtKB-EC"/>
</dbReference>
<dbReference type="Proteomes" id="UP000823633">
    <property type="component" value="Unassembled WGS sequence"/>
</dbReference>
<evidence type="ECO:0000313" key="13">
    <source>
        <dbReference type="EMBL" id="MBO8443571.1"/>
    </source>
</evidence>
<gene>
    <name evidence="13" type="ORF">IAC42_07405</name>
</gene>
<evidence type="ECO:0000256" key="3">
    <source>
        <dbReference type="ARBA" id="ARBA00022801"/>
    </source>
</evidence>
<keyword evidence="10" id="KW-1133">Transmembrane helix</keyword>
<keyword evidence="10" id="KW-0472">Membrane</keyword>
<reference evidence="13" key="1">
    <citation type="submission" date="2020-10" db="EMBL/GenBank/DDBJ databases">
        <authorList>
            <person name="Gilroy R."/>
        </authorList>
    </citation>
    <scope>NUCLEOTIDE SEQUENCE</scope>
    <source>
        <strain evidence="13">11167</strain>
    </source>
</reference>
<dbReference type="InterPro" id="IPR004589">
    <property type="entry name" value="DNA_helicase_ATP-dep_RecQ"/>
</dbReference>
<feature type="domain" description="Helicase C-terminal" evidence="12">
    <location>
        <begin position="223"/>
        <end position="367"/>
    </location>
</feature>
<dbReference type="InterPro" id="IPR001650">
    <property type="entry name" value="Helicase_C-like"/>
</dbReference>
<comment type="catalytic activity">
    <reaction evidence="8">
        <text>Couples ATP hydrolysis with the unwinding of duplex DNA by translocating in the 3'-5' direction.</text>
        <dbReference type="EC" id="5.6.2.4"/>
    </reaction>
</comment>
<keyword evidence="5" id="KW-0067">ATP-binding</keyword>
<evidence type="ECO:0000256" key="2">
    <source>
        <dbReference type="ARBA" id="ARBA00022741"/>
    </source>
</evidence>
<comment type="similarity">
    <text evidence="1">Belongs to the helicase family. RecQ subfamily.</text>
</comment>
<feature type="transmembrane region" description="Helical" evidence="10">
    <location>
        <begin position="54"/>
        <end position="72"/>
    </location>
</feature>
<comment type="caution">
    <text evidence="13">The sequence shown here is derived from an EMBL/GenBank/DDBJ whole genome shotgun (WGS) entry which is preliminary data.</text>
</comment>
<dbReference type="InterPro" id="IPR027417">
    <property type="entry name" value="P-loop_NTPase"/>
</dbReference>
<dbReference type="GO" id="GO:0016787">
    <property type="term" value="F:hydrolase activity"/>
    <property type="evidence" value="ECO:0007669"/>
    <property type="project" value="UniProtKB-KW"/>
</dbReference>
<feature type="domain" description="Helicase ATP-binding" evidence="11">
    <location>
        <begin position="31"/>
        <end position="199"/>
    </location>
</feature>
<dbReference type="GO" id="GO:0000724">
    <property type="term" value="P:double-strand break repair via homologous recombination"/>
    <property type="evidence" value="ECO:0007669"/>
    <property type="project" value="TreeGrafter"/>
</dbReference>
<dbReference type="InterPro" id="IPR014001">
    <property type="entry name" value="Helicase_ATP-bd"/>
</dbReference>
<evidence type="ECO:0000259" key="11">
    <source>
        <dbReference type="PROSITE" id="PS51192"/>
    </source>
</evidence>
<accession>A0A9D9E930</accession>
<dbReference type="Gene3D" id="3.40.50.300">
    <property type="entry name" value="P-loop containing nucleotide triphosphate hydrolases"/>
    <property type="match status" value="2"/>
</dbReference>
<keyword evidence="7" id="KW-0413">Isomerase</keyword>
<evidence type="ECO:0000256" key="4">
    <source>
        <dbReference type="ARBA" id="ARBA00022806"/>
    </source>
</evidence>
<dbReference type="Pfam" id="PF00270">
    <property type="entry name" value="DEAD"/>
    <property type="match status" value="1"/>
</dbReference>
<dbReference type="PROSITE" id="PS51194">
    <property type="entry name" value="HELICASE_CTER"/>
    <property type="match status" value="1"/>
</dbReference>
<protein>
    <recommendedName>
        <fullName evidence="9">DNA 3'-5' helicase</fullName>
        <ecNumber evidence="9">5.6.2.4</ecNumber>
    </recommendedName>
</protein>
<keyword evidence="2" id="KW-0547">Nucleotide-binding</keyword>
<dbReference type="SMART" id="SM00490">
    <property type="entry name" value="HELICc"/>
    <property type="match status" value="1"/>
</dbReference>
<organism evidence="13 14">
    <name type="scientific">Candidatus Aphodenecus pullistercoris</name>
    <dbReference type="NCBI Taxonomy" id="2840669"/>
    <lineage>
        <taxon>Bacteria</taxon>
        <taxon>Pseudomonadati</taxon>
        <taxon>Spirochaetota</taxon>
        <taxon>Spirochaetia</taxon>
        <taxon>Spirochaetales</taxon>
        <taxon>Candidatus Aphodenecus</taxon>
    </lineage>
</organism>
<dbReference type="Pfam" id="PF00271">
    <property type="entry name" value="Helicase_C"/>
    <property type="match status" value="1"/>
</dbReference>
<keyword evidence="3" id="KW-0378">Hydrolase</keyword>
<evidence type="ECO:0000259" key="12">
    <source>
        <dbReference type="PROSITE" id="PS51194"/>
    </source>
</evidence>
<dbReference type="NCBIfam" id="TIGR00614">
    <property type="entry name" value="recQ_fam"/>
    <property type="match status" value="1"/>
</dbReference>
<dbReference type="PANTHER" id="PTHR13710">
    <property type="entry name" value="DNA HELICASE RECQ FAMILY MEMBER"/>
    <property type="match status" value="1"/>
</dbReference>
<sequence>MEIEETVDRTARAVFSISYLRPFQRLVIMNIVEGHRRPNLLTILPTGAGKSLCFMMPAVLLDGVTIIIYPLLSLMHDQLRRFEKLGIPACILKGGMDRDEKERIYQLLQSKECKVLITNVEMMCQKSVRSRLAKLDIALLVLDEAHTVISWGSSFRPAYRQLGLIARELAPRRILAFTATSDDEITGKLKDEILGGDALVIHGGLDRPNIIYHRIETVFPVLDIIALLKSEESRPAIIFCQSRDLTESLSHQLSPYFPCHHYHAGLDKDIRIQREKDFKDDHSGVMCATCAYGMGVDKGDIRTVIHYNLPKSAADYLQESGRGGRDGRICHAYAFLGNSWYETRLEDLFSAPGCIRRHLVAAMGQPMDGECAGCDGCDKVHRAPEGLVQVRKAMRIPYLRKEAQVIRKLSHMKGFEALTTKQIARGLDKLVEKGLVKRRFSRLRWIGRPAE</sequence>
<evidence type="ECO:0000256" key="7">
    <source>
        <dbReference type="ARBA" id="ARBA00023235"/>
    </source>
</evidence>
<dbReference type="EMBL" id="JADIMU010000047">
    <property type="protein sequence ID" value="MBO8443571.1"/>
    <property type="molecule type" value="Genomic_DNA"/>
</dbReference>
<evidence type="ECO:0000256" key="5">
    <source>
        <dbReference type="ARBA" id="ARBA00022840"/>
    </source>
</evidence>
<dbReference type="SMART" id="SM00487">
    <property type="entry name" value="DEXDc"/>
    <property type="match status" value="1"/>
</dbReference>
<evidence type="ECO:0000256" key="10">
    <source>
        <dbReference type="SAM" id="Phobius"/>
    </source>
</evidence>
<reference evidence="13" key="2">
    <citation type="journal article" date="2021" name="PeerJ">
        <title>Extensive microbial diversity within the chicken gut microbiome revealed by metagenomics and culture.</title>
        <authorList>
            <person name="Gilroy R."/>
            <person name="Ravi A."/>
            <person name="Getino M."/>
            <person name="Pursley I."/>
            <person name="Horton D.L."/>
            <person name="Alikhan N.F."/>
            <person name="Baker D."/>
            <person name="Gharbi K."/>
            <person name="Hall N."/>
            <person name="Watson M."/>
            <person name="Adriaenssens E.M."/>
            <person name="Foster-Nyarko E."/>
            <person name="Jarju S."/>
            <person name="Secka A."/>
            <person name="Antonio M."/>
            <person name="Oren A."/>
            <person name="Chaudhuri R.R."/>
            <person name="La Ragione R."/>
            <person name="Hildebrand F."/>
            <person name="Pallen M.J."/>
        </authorList>
    </citation>
    <scope>NUCLEOTIDE SEQUENCE</scope>
    <source>
        <strain evidence="13">11167</strain>
    </source>
</reference>
<evidence type="ECO:0000256" key="8">
    <source>
        <dbReference type="ARBA" id="ARBA00034617"/>
    </source>
</evidence>
<name>A0A9D9E930_9SPIR</name>
<dbReference type="GO" id="GO:0005694">
    <property type="term" value="C:chromosome"/>
    <property type="evidence" value="ECO:0007669"/>
    <property type="project" value="TreeGrafter"/>
</dbReference>
<dbReference type="AlphaFoldDB" id="A0A9D9E930"/>
<dbReference type="SUPFAM" id="SSF52540">
    <property type="entry name" value="P-loop containing nucleoside triphosphate hydrolases"/>
    <property type="match status" value="1"/>
</dbReference>
<evidence type="ECO:0000256" key="6">
    <source>
        <dbReference type="ARBA" id="ARBA00023125"/>
    </source>
</evidence>
<dbReference type="CDD" id="cd17920">
    <property type="entry name" value="DEXHc_RecQ"/>
    <property type="match status" value="1"/>
</dbReference>
<dbReference type="GO" id="GO:0005524">
    <property type="term" value="F:ATP binding"/>
    <property type="evidence" value="ECO:0007669"/>
    <property type="project" value="UniProtKB-KW"/>
</dbReference>
<proteinExistence type="inferred from homology"/>
<dbReference type="EC" id="5.6.2.4" evidence="9"/>
<dbReference type="GO" id="GO:0009378">
    <property type="term" value="F:four-way junction helicase activity"/>
    <property type="evidence" value="ECO:0007669"/>
    <property type="project" value="TreeGrafter"/>
</dbReference>
<evidence type="ECO:0000313" key="14">
    <source>
        <dbReference type="Proteomes" id="UP000823633"/>
    </source>
</evidence>
<dbReference type="PROSITE" id="PS51192">
    <property type="entry name" value="HELICASE_ATP_BIND_1"/>
    <property type="match status" value="1"/>
</dbReference>
<dbReference type="PANTHER" id="PTHR13710:SF105">
    <property type="entry name" value="ATP-DEPENDENT DNA HELICASE Q1"/>
    <property type="match status" value="1"/>
</dbReference>